<feature type="domain" description="SCP" evidence="2">
    <location>
        <begin position="34"/>
        <end position="173"/>
    </location>
</feature>
<evidence type="ECO:0000313" key="4">
    <source>
        <dbReference type="Proteomes" id="UP000728185"/>
    </source>
</evidence>
<dbReference type="OrthoDB" id="674273at2759"/>
<gene>
    <name evidence="3" type="ORF">FBUS_05381</name>
</gene>
<sequence length="174" mass="20657">MHLRFNLVVLFTTFQLLQLELVRAHVSSTATAYRTADDYLRGHNHYRRMIRTGQGTRQPRSSNLHNLVWNRTLENKARQMSRRCQFVHEEYGENMHAGTSLLLDPLKHWFDENKLFSFRPIAKASLNRYGHYTQMVWADTKSVGCWRNKCQWLKLPQSSPMKDAYFTVCKYFPV</sequence>
<dbReference type="GO" id="GO:0005576">
    <property type="term" value="C:extracellular region"/>
    <property type="evidence" value="ECO:0007669"/>
    <property type="project" value="InterPro"/>
</dbReference>
<evidence type="ECO:0000256" key="1">
    <source>
        <dbReference type="SAM" id="SignalP"/>
    </source>
</evidence>
<dbReference type="SMART" id="SM00198">
    <property type="entry name" value="SCP"/>
    <property type="match status" value="1"/>
</dbReference>
<dbReference type="PANTHER" id="PTHR10334">
    <property type="entry name" value="CYSTEINE-RICH SECRETORY PROTEIN-RELATED"/>
    <property type="match status" value="1"/>
</dbReference>
<dbReference type="InterPro" id="IPR001283">
    <property type="entry name" value="CRISP-related"/>
</dbReference>
<dbReference type="InterPro" id="IPR014044">
    <property type="entry name" value="CAP_dom"/>
</dbReference>
<keyword evidence="4" id="KW-1185">Reference proteome</keyword>
<evidence type="ECO:0000313" key="3">
    <source>
        <dbReference type="EMBL" id="KAA0190381.1"/>
    </source>
</evidence>
<dbReference type="AlphaFoldDB" id="A0A8E0RX32"/>
<name>A0A8E0RX32_9TREM</name>
<feature type="signal peptide" evidence="1">
    <location>
        <begin position="1"/>
        <end position="24"/>
    </location>
</feature>
<dbReference type="CDD" id="cd05380">
    <property type="entry name" value="CAP_euk"/>
    <property type="match status" value="1"/>
</dbReference>
<dbReference type="PROSITE" id="PS01009">
    <property type="entry name" value="CRISP_1"/>
    <property type="match status" value="1"/>
</dbReference>
<reference evidence="3" key="1">
    <citation type="submission" date="2019-05" db="EMBL/GenBank/DDBJ databases">
        <title>Annotation for the trematode Fasciolopsis buski.</title>
        <authorList>
            <person name="Choi Y.-J."/>
        </authorList>
    </citation>
    <scope>NUCLEOTIDE SEQUENCE</scope>
    <source>
        <strain evidence="3">HT</strain>
        <tissue evidence="3">Whole worm</tissue>
    </source>
</reference>
<dbReference type="Proteomes" id="UP000728185">
    <property type="component" value="Unassembled WGS sequence"/>
</dbReference>
<feature type="chain" id="PRO_5034683858" description="SCP domain-containing protein" evidence="1">
    <location>
        <begin position="25"/>
        <end position="174"/>
    </location>
</feature>
<comment type="caution">
    <text evidence="3">The sequence shown here is derived from an EMBL/GenBank/DDBJ whole genome shotgun (WGS) entry which is preliminary data.</text>
</comment>
<organism evidence="3 4">
    <name type="scientific">Fasciolopsis buskii</name>
    <dbReference type="NCBI Taxonomy" id="27845"/>
    <lineage>
        <taxon>Eukaryota</taxon>
        <taxon>Metazoa</taxon>
        <taxon>Spiralia</taxon>
        <taxon>Lophotrochozoa</taxon>
        <taxon>Platyhelminthes</taxon>
        <taxon>Trematoda</taxon>
        <taxon>Digenea</taxon>
        <taxon>Plagiorchiida</taxon>
        <taxon>Echinostomata</taxon>
        <taxon>Echinostomatoidea</taxon>
        <taxon>Fasciolidae</taxon>
        <taxon>Fasciolopsis</taxon>
    </lineage>
</organism>
<dbReference type="Pfam" id="PF00188">
    <property type="entry name" value="CAP"/>
    <property type="match status" value="1"/>
</dbReference>
<dbReference type="PRINTS" id="PR00837">
    <property type="entry name" value="V5TPXLIKE"/>
</dbReference>
<dbReference type="SUPFAM" id="SSF55797">
    <property type="entry name" value="PR-1-like"/>
    <property type="match status" value="1"/>
</dbReference>
<keyword evidence="1" id="KW-0732">Signal</keyword>
<dbReference type="Gene3D" id="3.40.33.10">
    <property type="entry name" value="CAP"/>
    <property type="match status" value="1"/>
</dbReference>
<dbReference type="InterPro" id="IPR035940">
    <property type="entry name" value="CAP_sf"/>
</dbReference>
<accession>A0A8E0RX32</accession>
<protein>
    <recommendedName>
        <fullName evidence="2">SCP domain-containing protein</fullName>
    </recommendedName>
</protein>
<dbReference type="InterPro" id="IPR018244">
    <property type="entry name" value="Allrgn_V5/Tpx1_CS"/>
</dbReference>
<dbReference type="EMBL" id="LUCM01007135">
    <property type="protein sequence ID" value="KAA0190381.1"/>
    <property type="molecule type" value="Genomic_DNA"/>
</dbReference>
<proteinExistence type="predicted"/>
<evidence type="ECO:0000259" key="2">
    <source>
        <dbReference type="SMART" id="SM00198"/>
    </source>
</evidence>